<dbReference type="EMBL" id="JAAAIL010000825">
    <property type="protein sequence ID" value="KAG0272968.1"/>
    <property type="molecule type" value="Genomic_DNA"/>
</dbReference>
<proteinExistence type="predicted"/>
<protein>
    <recommendedName>
        <fullName evidence="3">Adhesin domain-containing protein</fullName>
    </recommendedName>
</protein>
<keyword evidence="2" id="KW-1185">Reference proteome</keyword>
<evidence type="ECO:0000313" key="2">
    <source>
        <dbReference type="Proteomes" id="UP001194580"/>
    </source>
</evidence>
<gene>
    <name evidence="1" type="ORF">BGZ95_011241</name>
</gene>
<accession>A0AAD4DAD5</accession>
<name>A0AAD4DAD5_9FUNG</name>
<dbReference type="Proteomes" id="UP001194580">
    <property type="component" value="Unassembled WGS sequence"/>
</dbReference>
<evidence type="ECO:0008006" key="3">
    <source>
        <dbReference type="Google" id="ProtNLM"/>
    </source>
</evidence>
<organism evidence="1 2">
    <name type="scientific">Linnemannia exigua</name>
    <dbReference type="NCBI Taxonomy" id="604196"/>
    <lineage>
        <taxon>Eukaryota</taxon>
        <taxon>Fungi</taxon>
        <taxon>Fungi incertae sedis</taxon>
        <taxon>Mucoromycota</taxon>
        <taxon>Mortierellomycotina</taxon>
        <taxon>Mortierellomycetes</taxon>
        <taxon>Mortierellales</taxon>
        <taxon>Mortierellaceae</taxon>
        <taxon>Linnemannia</taxon>
    </lineage>
</organism>
<sequence>MIKSIKDPCILMAERRLEPDLVVYSLGPSPNLNITLDITEYVLGDVTVLEADNWMEDTVRAKVYQYFSHPDINDVINFQVDFRERYNNVHLWADLHSTDAEGRKREAKIMKNHCARIDVEFIFPKLSDSNIRLAVNTRKGGDIRIRTEGKLVIIDDMKLETTVGDILFEAGSVRNSAKLKTGRGKIQGTIRSMQQVEATTTLGDIGLVVDASPGELGTSSDNLNITLQSAKSSIDLGLIQRYHGWFSLKSGIDKPTFTLSPDYTDIVSITKSSATSLSGWCQREPCKALLMSV</sequence>
<evidence type="ECO:0000313" key="1">
    <source>
        <dbReference type="EMBL" id="KAG0272968.1"/>
    </source>
</evidence>
<reference evidence="1" key="1">
    <citation type="journal article" date="2020" name="Fungal Divers.">
        <title>Resolving the Mortierellaceae phylogeny through synthesis of multi-gene phylogenetics and phylogenomics.</title>
        <authorList>
            <person name="Vandepol N."/>
            <person name="Liber J."/>
            <person name="Desiro A."/>
            <person name="Na H."/>
            <person name="Kennedy M."/>
            <person name="Barry K."/>
            <person name="Grigoriev I.V."/>
            <person name="Miller A.N."/>
            <person name="O'Donnell K."/>
            <person name="Stajich J.E."/>
            <person name="Bonito G."/>
        </authorList>
    </citation>
    <scope>NUCLEOTIDE SEQUENCE</scope>
    <source>
        <strain evidence="1">NRRL 28262</strain>
    </source>
</reference>
<dbReference type="AlphaFoldDB" id="A0AAD4DAD5"/>
<comment type="caution">
    <text evidence="1">The sequence shown here is derived from an EMBL/GenBank/DDBJ whole genome shotgun (WGS) entry which is preliminary data.</text>
</comment>